<gene>
    <name evidence="1" type="ORF">DN068_04925</name>
</gene>
<evidence type="ECO:0000313" key="2">
    <source>
        <dbReference type="Proteomes" id="UP000248745"/>
    </source>
</evidence>
<dbReference type="AlphaFoldDB" id="A0A2W2BCT3"/>
<name>A0A2W2BCT3_9BACT</name>
<protein>
    <submittedName>
        <fullName evidence="1">Uncharacterized protein</fullName>
    </submittedName>
</protein>
<dbReference type="EMBL" id="QKTW01000007">
    <property type="protein sequence ID" value="PZF74039.1"/>
    <property type="molecule type" value="Genomic_DNA"/>
</dbReference>
<organism evidence="1 2">
    <name type="scientific">Taibaiella soli</name>
    <dbReference type="NCBI Taxonomy" id="1649169"/>
    <lineage>
        <taxon>Bacteria</taxon>
        <taxon>Pseudomonadati</taxon>
        <taxon>Bacteroidota</taxon>
        <taxon>Chitinophagia</taxon>
        <taxon>Chitinophagales</taxon>
        <taxon>Chitinophagaceae</taxon>
        <taxon>Taibaiella</taxon>
    </lineage>
</organism>
<dbReference type="Proteomes" id="UP000248745">
    <property type="component" value="Unassembled WGS sequence"/>
</dbReference>
<keyword evidence="2" id="KW-1185">Reference proteome</keyword>
<evidence type="ECO:0000313" key="1">
    <source>
        <dbReference type="EMBL" id="PZF74039.1"/>
    </source>
</evidence>
<dbReference type="RefSeq" id="WP_110997781.1">
    <property type="nucleotide sequence ID" value="NZ_QKTW01000007.1"/>
</dbReference>
<accession>A0A2W2BCT3</accession>
<comment type="caution">
    <text evidence="1">The sequence shown here is derived from an EMBL/GenBank/DDBJ whole genome shotgun (WGS) entry which is preliminary data.</text>
</comment>
<sequence length="89" mass="10385">MIEIATPYEDRMSSSSTMTYKTKTVFDSLKEQVFAIFRNRAIDARIKKLSASIADKKAWATLSDDEKEREVRRIASVRHAIERMKQMKK</sequence>
<reference evidence="1 2" key="1">
    <citation type="submission" date="2018-06" db="EMBL/GenBank/DDBJ databases">
        <title>Mucibacter soli gen. nov., sp. nov., a new member of the family Chitinophagaceae producing mucin.</title>
        <authorList>
            <person name="Kim M.-K."/>
            <person name="Park S."/>
            <person name="Kim T.-S."/>
            <person name="Joung Y."/>
            <person name="Han J.-H."/>
            <person name="Kim S.B."/>
        </authorList>
    </citation>
    <scope>NUCLEOTIDE SEQUENCE [LARGE SCALE GENOMIC DNA]</scope>
    <source>
        <strain evidence="1 2">R1-15</strain>
    </source>
</reference>
<proteinExistence type="predicted"/>